<gene>
    <name evidence="4" type="ORF">CJ014_21035</name>
</gene>
<dbReference type="Pfam" id="PF02661">
    <property type="entry name" value="Fic"/>
    <property type="match status" value="1"/>
</dbReference>
<evidence type="ECO:0000256" key="2">
    <source>
        <dbReference type="PIRSR" id="PIRSR640198-2"/>
    </source>
</evidence>
<name>A0A2G9WRF6_9HYPH</name>
<dbReference type="InterPro" id="IPR003812">
    <property type="entry name" value="Fido"/>
</dbReference>
<dbReference type="PANTHER" id="PTHR13504">
    <property type="entry name" value="FIDO DOMAIN-CONTAINING PROTEIN DDB_G0283145"/>
    <property type="match status" value="1"/>
</dbReference>
<dbReference type="Proteomes" id="UP000231070">
    <property type="component" value="Unassembled WGS sequence"/>
</dbReference>
<evidence type="ECO:0000313" key="4">
    <source>
        <dbReference type="EMBL" id="PIO97296.1"/>
    </source>
</evidence>
<dbReference type="OrthoDB" id="9813719at2"/>
<accession>A0A2G9WRF6</accession>
<feature type="binding site" evidence="2">
    <location>
        <begin position="448"/>
        <end position="455"/>
    </location>
    <ligand>
        <name>ATP</name>
        <dbReference type="ChEBI" id="CHEBI:30616"/>
    </ligand>
</feature>
<keyword evidence="2" id="KW-0067">ATP-binding</keyword>
<dbReference type="InterPro" id="IPR040198">
    <property type="entry name" value="Fido_containing"/>
</dbReference>
<feature type="domain" description="Fido" evidence="3">
    <location>
        <begin position="358"/>
        <end position="502"/>
    </location>
</feature>
<protein>
    <submittedName>
        <fullName evidence="4">Cell filamentation protein Fic</fullName>
    </submittedName>
</protein>
<dbReference type="SUPFAM" id="SSF140931">
    <property type="entry name" value="Fic-like"/>
    <property type="match status" value="1"/>
</dbReference>
<dbReference type="AlphaFoldDB" id="A0A2G9WRF6"/>
<dbReference type="PANTHER" id="PTHR13504:SF38">
    <property type="entry name" value="FIDO DOMAIN-CONTAINING PROTEIN"/>
    <property type="match status" value="1"/>
</dbReference>
<organism evidence="4 5">
    <name type="scientific">Pleomorphomonas carboxyditropha</name>
    <dbReference type="NCBI Taxonomy" id="2023338"/>
    <lineage>
        <taxon>Bacteria</taxon>
        <taxon>Pseudomonadati</taxon>
        <taxon>Pseudomonadota</taxon>
        <taxon>Alphaproteobacteria</taxon>
        <taxon>Hyphomicrobiales</taxon>
        <taxon>Pleomorphomonadaceae</taxon>
        <taxon>Pleomorphomonas</taxon>
    </lineage>
</organism>
<evidence type="ECO:0000256" key="1">
    <source>
        <dbReference type="PIRSR" id="PIRSR640198-1"/>
    </source>
</evidence>
<sequence>MATPNEKLADSLSVLQRLQRRGQRIFKSSTFSRVHRERLLQNGFLRDVIKGWLMSAGPQAHPGDTTPWYASFWEFCDRYCHDRFGEDWFLSPEQSLLLHAEATVIPSQVIVNSPKGTNNNLPLPFGTSIYDLKVREMAPQDDLTEKNGLQVYAPDAALVKVPEAFFQRAPIEAQIVLGAVRNVSGILGRLLDGGHSVVAGRIAGAFRRVGRTDFADEIVKTMKSAGYDVRESDPFAQQSHVSSIVAGEARIAVRLKAIWESQRDRVLEVFPRAPGLPSDKSGYMKFVEEIYQSDAYHSLSIEGYSVTPDLIDRVRQGKWNPEIDEKDRQSRDALAARGYWQAFQQVKDSVAAILDGAPAGTLVRERHRQWYREMFGPSVVAGILKTDALAGYRNHPVYLRGSWHVPPRAEAVPDGMDALFDLLEKETEPAVRAVLGHWLVGYVHPYPDGNGRMARFLMNAMLASGGYSWTVVRVDDRAEYLAGLESASAGMDVKPFARFLAERVRWSMEKAGLE</sequence>
<evidence type="ECO:0000313" key="5">
    <source>
        <dbReference type="Proteomes" id="UP000231070"/>
    </source>
</evidence>
<evidence type="ECO:0000259" key="3">
    <source>
        <dbReference type="PROSITE" id="PS51459"/>
    </source>
</evidence>
<proteinExistence type="predicted"/>
<dbReference type="GO" id="GO:0005524">
    <property type="term" value="F:ATP binding"/>
    <property type="evidence" value="ECO:0007669"/>
    <property type="project" value="UniProtKB-KW"/>
</dbReference>
<keyword evidence="5" id="KW-1185">Reference proteome</keyword>
<dbReference type="Gene3D" id="1.10.3290.10">
    <property type="entry name" value="Fido-like domain"/>
    <property type="match status" value="1"/>
</dbReference>
<dbReference type="PROSITE" id="PS51459">
    <property type="entry name" value="FIDO"/>
    <property type="match status" value="1"/>
</dbReference>
<feature type="active site" evidence="1">
    <location>
        <position position="444"/>
    </location>
</feature>
<reference evidence="4 5" key="1">
    <citation type="submission" date="2017-08" db="EMBL/GenBank/DDBJ databases">
        <title>Pleomorphomonas carboxidotrophicus sp. nov., a new mesophilic hydrogenogenic carboxidotroph.</title>
        <authorList>
            <person name="Esquivel-Elizondo S."/>
            <person name="Krajmalnik-Brown R."/>
            <person name="Maldonado J."/>
        </authorList>
    </citation>
    <scope>NUCLEOTIDE SEQUENCE [LARGE SCALE GENOMIC DNA]</scope>
    <source>
        <strain evidence="4 5">SVCO-16</strain>
    </source>
</reference>
<keyword evidence="2" id="KW-0547">Nucleotide-binding</keyword>
<comment type="caution">
    <text evidence="4">The sequence shown here is derived from an EMBL/GenBank/DDBJ whole genome shotgun (WGS) entry which is preliminary data.</text>
</comment>
<dbReference type="InterPro" id="IPR036597">
    <property type="entry name" value="Fido-like_dom_sf"/>
</dbReference>
<dbReference type="RefSeq" id="WP_100082468.1">
    <property type="nucleotide sequence ID" value="NZ_NQVN01000019.1"/>
</dbReference>
<dbReference type="EMBL" id="NQVN01000019">
    <property type="protein sequence ID" value="PIO97296.1"/>
    <property type="molecule type" value="Genomic_DNA"/>
</dbReference>